<keyword evidence="3 12" id="KW-0210">Decarboxylase</keyword>
<evidence type="ECO:0000259" key="15">
    <source>
        <dbReference type="PROSITE" id="PS50222"/>
    </source>
</evidence>
<keyword evidence="2 12" id="KW-0444">Lipid biosynthesis</keyword>
<evidence type="ECO:0000256" key="4">
    <source>
        <dbReference type="ARBA" id="ARBA00022837"/>
    </source>
</evidence>
<evidence type="ECO:0000256" key="11">
    <source>
        <dbReference type="ARBA" id="ARBA00023317"/>
    </source>
</evidence>
<dbReference type="GO" id="GO:0000139">
    <property type="term" value="C:Golgi membrane"/>
    <property type="evidence" value="ECO:0007669"/>
    <property type="project" value="UniProtKB-SubCell"/>
</dbReference>
<gene>
    <name evidence="12" type="primary">PSD2</name>
    <name evidence="16" type="ORF">CYLTODRAFT_421485</name>
</gene>
<comment type="PTM">
    <text evidence="12">Is synthesized initially as an inactive proenzyme. Formation of the active enzyme involves a self-maturation process in which the active site pyruvoyl group is generated from an internal serine residue via an autocatalytic post-translational modification. Two non-identical subunits are generated from the proenzyme in this reaction, and the pyruvate is formed at the N-terminus of the alpha chain, which is derived from the carboxyl end of the proenzyme. The autoendoproteolytic cleavage occurs by a canonical serine protease mechanism, in which the side chain hydroxyl group of the serine supplies its oxygen atom to form the C-terminus of the beta chain, while the remainder of the serine residue undergoes an oxidative deamination to produce ammonia and the pyruvoyl prosthetic group on the alpha chain. During this reaction, the Ser that is part of the protease active site of the proenzyme becomes the pyruvoyl prosthetic group, which constitutes an essential element of the active site of the mature decarboxylase.</text>
</comment>
<dbReference type="InterPro" id="IPR035892">
    <property type="entry name" value="C2_domain_sf"/>
</dbReference>
<dbReference type="GO" id="GO:0006646">
    <property type="term" value="P:phosphatidylethanolamine biosynthetic process"/>
    <property type="evidence" value="ECO:0007669"/>
    <property type="project" value="UniProtKB-UniRule"/>
</dbReference>
<dbReference type="EC" id="4.1.1.65" evidence="12"/>
<dbReference type="STRING" id="1314674.A0A0D7BDF4"/>
<dbReference type="SUPFAM" id="SSF49562">
    <property type="entry name" value="C2 domain (Calcium/lipid-binding domain, CaLB)"/>
    <property type="match status" value="2"/>
</dbReference>
<keyword evidence="10 12" id="KW-1208">Phospholipid metabolism</keyword>
<evidence type="ECO:0000256" key="12">
    <source>
        <dbReference type="HAMAP-Rule" id="MF_03209"/>
    </source>
</evidence>
<feature type="active site" description="Schiff-base intermediate with substrate; via pyruvic acid; for decarboxylase activity" evidence="12">
    <location>
        <position position="1082"/>
    </location>
</feature>
<keyword evidence="17" id="KW-1185">Reference proteome</keyword>
<feature type="domain" description="C2" evidence="14">
    <location>
        <begin position="348"/>
        <end position="468"/>
    </location>
</feature>
<feature type="chain" id="PRO_5023424381" description="Phosphatidylserine decarboxylase 2 beta chain" evidence="12">
    <location>
        <begin position="1"/>
        <end position="1081"/>
    </location>
</feature>
<dbReference type="PANTHER" id="PTHR10067">
    <property type="entry name" value="PHOSPHATIDYLSERINE DECARBOXYLASE"/>
    <property type="match status" value="1"/>
</dbReference>
<dbReference type="GO" id="GO:0005509">
    <property type="term" value="F:calcium ion binding"/>
    <property type="evidence" value="ECO:0007669"/>
    <property type="project" value="InterPro"/>
</dbReference>
<dbReference type="GO" id="GO:0004609">
    <property type="term" value="F:phosphatidylserine decarboxylase activity"/>
    <property type="evidence" value="ECO:0007669"/>
    <property type="project" value="UniProtKB-UniRule"/>
</dbReference>
<feature type="compositionally biased region" description="Polar residues" evidence="13">
    <location>
        <begin position="269"/>
        <end position="279"/>
    </location>
</feature>
<dbReference type="NCBIfam" id="TIGR00163">
    <property type="entry name" value="PS_decarb"/>
    <property type="match status" value="1"/>
</dbReference>
<comment type="pathway">
    <text evidence="1">Lipid metabolism.</text>
</comment>
<dbReference type="PROSITE" id="PS00018">
    <property type="entry name" value="EF_HAND_1"/>
    <property type="match status" value="1"/>
</dbReference>
<feature type="compositionally biased region" description="Low complexity" evidence="13">
    <location>
        <begin position="719"/>
        <end position="729"/>
    </location>
</feature>
<dbReference type="PROSITE" id="PS50004">
    <property type="entry name" value="C2"/>
    <property type="match status" value="2"/>
</dbReference>
<comment type="function">
    <text evidence="12">Catalyzes the formation of phosphatidylethanolamine (PtdEtn) from phosphatidylserine (PtdSer). Plays a central role in phospholipid metabolism and in the interorganelle trafficking of phosphatidylserine.</text>
</comment>
<feature type="chain" id="PRO_5023424382" description="Phosphatidylserine decarboxylase 2 alpha chain" evidence="12">
    <location>
        <begin position="1082"/>
        <end position="1121"/>
    </location>
</feature>
<evidence type="ECO:0000256" key="13">
    <source>
        <dbReference type="SAM" id="MobiDB-lite"/>
    </source>
</evidence>
<evidence type="ECO:0000313" key="17">
    <source>
        <dbReference type="Proteomes" id="UP000054007"/>
    </source>
</evidence>
<dbReference type="SUPFAM" id="SSF47473">
    <property type="entry name" value="EF-hand"/>
    <property type="match status" value="1"/>
</dbReference>
<evidence type="ECO:0000256" key="2">
    <source>
        <dbReference type="ARBA" id="ARBA00022516"/>
    </source>
</evidence>
<feature type="compositionally biased region" description="Low complexity" evidence="13">
    <location>
        <begin position="305"/>
        <end position="317"/>
    </location>
</feature>
<evidence type="ECO:0000256" key="9">
    <source>
        <dbReference type="ARBA" id="ARBA00023239"/>
    </source>
</evidence>
<feature type="active site" description="Charge relay system; for autoendoproteolytic cleavage activity" evidence="12">
    <location>
        <position position="1082"/>
    </location>
</feature>
<dbReference type="PANTHER" id="PTHR10067:SF17">
    <property type="entry name" value="PHOSPHATIDYLSERINE DECARBOXYLASE PROENZYME 2"/>
    <property type="match status" value="1"/>
</dbReference>
<reference evidence="16 17" key="1">
    <citation type="journal article" date="2015" name="Fungal Genet. Biol.">
        <title>Evolution of novel wood decay mechanisms in Agaricales revealed by the genome sequences of Fistulina hepatica and Cylindrobasidium torrendii.</title>
        <authorList>
            <person name="Floudas D."/>
            <person name="Held B.W."/>
            <person name="Riley R."/>
            <person name="Nagy L.G."/>
            <person name="Koehler G."/>
            <person name="Ransdell A.S."/>
            <person name="Younus H."/>
            <person name="Chow J."/>
            <person name="Chiniquy J."/>
            <person name="Lipzen A."/>
            <person name="Tritt A."/>
            <person name="Sun H."/>
            <person name="Haridas S."/>
            <person name="LaButti K."/>
            <person name="Ohm R.A."/>
            <person name="Kues U."/>
            <person name="Blanchette R.A."/>
            <person name="Grigoriev I.V."/>
            <person name="Minto R.E."/>
            <person name="Hibbett D.S."/>
        </authorList>
    </citation>
    <scope>NUCLEOTIDE SEQUENCE [LARGE SCALE GENOMIC DNA]</scope>
    <source>
        <strain evidence="16 17">FP15055 ss-10</strain>
    </source>
</reference>
<accession>A0A0D7BDF4</accession>
<dbReference type="Pfam" id="PF00168">
    <property type="entry name" value="C2"/>
    <property type="match status" value="2"/>
</dbReference>
<evidence type="ECO:0000313" key="16">
    <source>
        <dbReference type="EMBL" id="KIY68538.1"/>
    </source>
</evidence>
<comment type="cofactor">
    <cofactor evidence="12">
        <name>pyruvate</name>
        <dbReference type="ChEBI" id="CHEBI:15361"/>
    </cofactor>
    <text evidence="12">Binds 1 pyruvoyl group covalently per subunit.</text>
</comment>
<keyword evidence="12" id="KW-0333">Golgi apparatus</keyword>
<evidence type="ECO:0000256" key="6">
    <source>
        <dbReference type="ARBA" id="ARBA00023136"/>
    </source>
</evidence>
<evidence type="ECO:0000256" key="7">
    <source>
        <dbReference type="ARBA" id="ARBA00023145"/>
    </source>
</evidence>
<keyword evidence="5 12" id="KW-0443">Lipid metabolism</keyword>
<comment type="subunit">
    <text evidence="12">Heterodimer of a large membrane-associated beta subunit and a small pyruvoyl-containing alpha subunit.</text>
</comment>
<name>A0A0D7BDF4_9AGAR</name>
<dbReference type="Gene3D" id="1.10.238.10">
    <property type="entry name" value="EF-hand"/>
    <property type="match status" value="1"/>
</dbReference>
<feature type="active site" description="Charge relay system; for autoendoproteolytic cleavage activity" evidence="12">
    <location>
        <position position="995"/>
    </location>
</feature>
<feature type="compositionally biased region" description="Acidic residues" evidence="13">
    <location>
        <begin position="216"/>
        <end position="245"/>
    </location>
</feature>
<evidence type="ECO:0000256" key="3">
    <source>
        <dbReference type="ARBA" id="ARBA00022793"/>
    </source>
</evidence>
<sequence>MAPKTKALKLKRALKLGKNRGTPLAGEDPIVLLRVQILGCKDLLAKDRGGTSDPFINISLLTARFQTPVIKKTLAPTWADGTATYNIPLFLSVAHELGVLELVVWDKDLLKKDYLGEAGISLEDWFGPDSTRSRALGFDDQGNMPFSLPLQSSRPGTTASGTITLKLGFVQAPGTNNLLELDEIYSELVRRARPSLVSAPPTEGVGTVRSSHYVPYEDDGGISSDSDSDYSNEEEDEDEDEEEFVDAMQTPPKTPGTPAAAPDVEITPASPSSLTQTPNTPTPAMRPSPTPRSPSFMRLKFPRRNTGNSGTSSPTSTVDEDQPKEDVKEKKKRFRKSFPSPVSVGRKRKGKEFKLPGPNDIVGIVMLEIKSAEDLPKLSNMTRTGWDMDPFVVISFGKKVFRTRVIRHSLNPVWDERLLFHVRKHETTFGLHFTVSDWDKLSSNDYIGDSSFSVQELLEDAEKCDEETGLYPISSNPETLSDKMKEFKLDISTGKESVWAKRHKPVLTVRAKYQPYDALRQKFWQKYLTQYDTDDTGCVSHLELTSMLDSLGSTLTKTTVDAFWSTYGKNPATDELTIPEAIQCLEAELMRPDSEKRTIAENETGMDTSVSATPVLSVSGSRGEELPLQGLDFSGPPMTARAGVGAGEGADVVPPPPVPTEPAQVPLDRRNPSYSSSSDADLDEDVQTTVTRKRMSRFKKKGKKGTASSGGSSGGNSGSGSSPPSSESSVDPVERVINVKNCPMCHRPRMSSKAEVDIVTHLAVCASSDWSKVGEIVVGNFVTASQAQRKWYGRLVGKISGGDYKLGANSGNIIVQNRMTGMLEEEKMQVYVRMGIRLLYKGAKGRMEGGRAKKLLKSMSIKQGVKYDDPASAKDIPAFLNFHSLNVDEILDPLDSFKTFNEFFYRKLKPTARPLDSPGNESRIVSSADCRLMVFPTVTDATRLWIKGREFTVAKLLGCENETGPGAKYAKDISKYHDGAVAIFRLAPQDYHRFHCPVAGTIGEMTDIAGEYYTVNPQAIRTALDVYGENVRKIVPIDSPVFGRVMAVCVGAMMVGTIRTTVEEGQEVQRGQEFGYFAFGGSTIVMLFEKGRVEWDEDLVVNSRASLETLVRVGMGIGNAK</sequence>
<dbReference type="OrthoDB" id="67700at2759"/>
<comment type="similarity">
    <text evidence="12">Belongs to the phosphatidylserine decarboxylase family. PSD-B subfamily. Eukaryotic type II sub-subfamily.</text>
</comment>
<feature type="domain" description="EF-hand" evidence="15">
    <location>
        <begin position="519"/>
        <end position="554"/>
    </location>
</feature>
<dbReference type="InterPro" id="IPR033177">
    <property type="entry name" value="PSD-B"/>
</dbReference>
<comment type="subcellular location">
    <subcellularLocation>
        <location evidence="12">Golgi apparatus membrane</location>
        <topology evidence="12">Peripheral membrane protein</topology>
        <orientation evidence="12">Cytoplasmic side</orientation>
    </subcellularLocation>
    <subcellularLocation>
        <location evidence="12">Endosome membrane</location>
        <topology evidence="12">Peripheral membrane protein</topology>
        <orientation evidence="12">Cytoplasmic side</orientation>
    </subcellularLocation>
</comment>
<keyword evidence="12" id="KW-0967">Endosome</keyword>
<keyword evidence="11 12" id="KW-0670">Pyruvate</keyword>
<dbReference type="EMBL" id="KN880500">
    <property type="protein sequence ID" value="KIY68538.1"/>
    <property type="molecule type" value="Genomic_DNA"/>
</dbReference>
<dbReference type="InterPro" id="IPR003817">
    <property type="entry name" value="PS_Dcarbxylase"/>
</dbReference>
<protein>
    <recommendedName>
        <fullName evidence="12">Phosphatidylserine decarboxylase proenzyme 2</fullName>
        <ecNumber evidence="12">4.1.1.65</ecNumber>
    </recommendedName>
    <component>
        <recommendedName>
            <fullName evidence="12">Phosphatidylserine decarboxylase 2 beta chain</fullName>
        </recommendedName>
    </component>
    <component>
        <recommendedName>
            <fullName evidence="12">Phosphatidylserine decarboxylase 2 alpha chain</fullName>
        </recommendedName>
    </component>
</protein>
<comment type="catalytic activity">
    <reaction evidence="12">
        <text>a 1,2-diacyl-sn-glycero-3-phospho-L-serine + H(+) = a 1,2-diacyl-sn-glycero-3-phosphoethanolamine + CO2</text>
        <dbReference type="Rhea" id="RHEA:20828"/>
        <dbReference type="ChEBI" id="CHEBI:15378"/>
        <dbReference type="ChEBI" id="CHEBI:16526"/>
        <dbReference type="ChEBI" id="CHEBI:57262"/>
        <dbReference type="ChEBI" id="CHEBI:64612"/>
        <dbReference type="EC" id="4.1.1.65"/>
    </reaction>
</comment>
<proteinExistence type="inferred from homology"/>
<feature type="region of interest" description="Disordered" evidence="13">
    <location>
        <begin position="628"/>
        <end position="732"/>
    </location>
</feature>
<keyword evidence="8 12" id="KW-0594">Phospholipid biosynthesis</keyword>
<feature type="compositionally biased region" description="Pro residues" evidence="13">
    <location>
        <begin position="280"/>
        <end position="292"/>
    </location>
</feature>
<dbReference type="GO" id="GO:0016540">
    <property type="term" value="P:protein autoprocessing"/>
    <property type="evidence" value="ECO:0007669"/>
    <property type="project" value="UniProtKB-UniRule"/>
</dbReference>
<dbReference type="GO" id="GO:0005795">
    <property type="term" value="C:Golgi stack"/>
    <property type="evidence" value="ECO:0007669"/>
    <property type="project" value="UniProtKB-UniRule"/>
</dbReference>
<keyword evidence="4" id="KW-0106">Calcium</keyword>
<evidence type="ECO:0000256" key="1">
    <source>
        <dbReference type="ARBA" id="ARBA00005189"/>
    </source>
</evidence>
<dbReference type="AlphaFoldDB" id="A0A0D7BDF4"/>
<dbReference type="Proteomes" id="UP000054007">
    <property type="component" value="Unassembled WGS sequence"/>
</dbReference>
<evidence type="ECO:0000256" key="5">
    <source>
        <dbReference type="ARBA" id="ARBA00023098"/>
    </source>
</evidence>
<evidence type="ECO:0000256" key="8">
    <source>
        <dbReference type="ARBA" id="ARBA00023209"/>
    </source>
</evidence>
<dbReference type="SMART" id="SM00239">
    <property type="entry name" value="C2"/>
    <property type="match status" value="2"/>
</dbReference>
<feature type="compositionally biased region" description="Basic residues" evidence="13">
    <location>
        <begin position="691"/>
        <end position="704"/>
    </location>
</feature>
<feature type="region of interest" description="Disordered" evidence="13">
    <location>
        <begin position="197"/>
        <end position="351"/>
    </location>
</feature>
<keyword evidence="9 12" id="KW-0456">Lyase</keyword>
<keyword evidence="6 12" id="KW-0472">Membrane</keyword>
<organism evidence="16 17">
    <name type="scientific">Cylindrobasidium torrendii FP15055 ss-10</name>
    <dbReference type="NCBI Taxonomy" id="1314674"/>
    <lineage>
        <taxon>Eukaryota</taxon>
        <taxon>Fungi</taxon>
        <taxon>Dikarya</taxon>
        <taxon>Basidiomycota</taxon>
        <taxon>Agaricomycotina</taxon>
        <taxon>Agaricomycetes</taxon>
        <taxon>Agaricomycetidae</taxon>
        <taxon>Agaricales</taxon>
        <taxon>Marasmiineae</taxon>
        <taxon>Physalacriaceae</taxon>
        <taxon>Cylindrobasidium</taxon>
    </lineage>
</organism>
<dbReference type="HAMAP" id="MF_00663">
    <property type="entry name" value="PS_decarb_PSD_B_type2"/>
    <property type="match status" value="1"/>
</dbReference>
<dbReference type="InterPro" id="IPR033179">
    <property type="entry name" value="PSD_type2_pro"/>
</dbReference>
<evidence type="ECO:0000256" key="10">
    <source>
        <dbReference type="ARBA" id="ARBA00023264"/>
    </source>
</evidence>
<dbReference type="UniPathway" id="UPA00558">
    <property type="reaction ID" value="UER00616"/>
</dbReference>
<dbReference type="PROSITE" id="PS50222">
    <property type="entry name" value="EF_HAND_2"/>
    <property type="match status" value="1"/>
</dbReference>
<comment type="pathway">
    <text evidence="12">Phospholipid metabolism; phosphatidylethanolamine biosynthesis; phosphatidylethanolamine from CDP-diacylglycerol: step 2/2.</text>
</comment>
<dbReference type="InterPro" id="IPR011992">
    <property type="entry name" value="EF-hand-dom_pair"/>
</dbReference>
<dbReference type="Pfam" id="PF02666">
    <property type="entry name" value="PS_Dcarbxylase"/>
    <property type="match status" value="1"/>
</dbReference>
<dbReference type="CDD" id="cd04039">
    <property type="entry name" value="C2_PSD"/>
    <property type="match status" value="1"/>
</dbReference>
<dbReference type="InterPro" id="IPR002048">
    <property type="entry name" value="EF_hand_dom"/>
</dbReference>
<evidence type="ECO:0000259" key="14">
    <source>
        <dbReference type="PROSITE" id="PS50004"/>
    </source>
</evidence>
<dbReference type="GO" id="GO:0010008">
    <property type="term" value="C:endosome membrane"/>
    <property type="evidence" value="ECO:0007669"/>
    <property type="project" value="UniProtKB-SubCell"/>
</dbReference>
<keyword evidence="7 12" id="KW-0865">Zymogen</keyword>
<dbReference type="InterPro" id="IPR000008">
    <property type="entry name" value="C2_dom"/>
</dbReference>
<feature type="site" description="Cleavage (non-hydrolytic); by autocatalysis" evidence="12">
    <location>
        <begin position="1081"/>
        <end position="1082"/>
    </location>
</feature>
<feature type="modified residue" description="Pyruvic acid (Ser); by autocatalysis" evidence="12">
    <location>
        <position position="1082"/>
    </location>
</feature>
<comment type="domain">
    <text evidence="12">The C2 domains have an essential, but non-catalytic function. They may facilitate interactions with other proteins and are required for lipid transport function.</text>
</comment>
<dbReference type="Gene3D" id="2.60.40.150">
    <property type="entry name" value="C2 domain"/>
    <property type="match status" value="2"/>
</dbReference>
<feature type="active site" description="Charge relay system; for autoendoproteolytic cleavage activity" evidence="12">
    <location>
        <position position="929"/>
    </location>
</feature>
<dbReference type="InterPro" id="IPR018247">
    <property type="entry name" value="EF_Hand_1_Ca_BS"/>
</dbReference>
<feature type="domain" description="C2" evidence="14">
    <location>
        <begin position="15"/>
        <end position="136"/>
    </location>
</feature>